<dbReference type="RefSeq" id="WP_302110207.1">
    <property type="nucleotide sequence ID" value="NZ_JAUKTR010000004.1"/>
</dbReference>
<feature type="region of interest" description="Disordered" evidence="1">
    <location>
        <begin position="1"/>
        <end position="36"/>
    </location>
</feature>
<gene>
    <name evidence="2" type="ORF">Q0812_10085</name>
</gene>
<sequence>MPASKSRPDKPKPQLRVVGEPVDLGPEEPLPYALDRKPETVAERVKRLQAEARLLAKEELEGLQLALHEAARRAAEVAQGGEAYPVGAREIARQLEEDLKAKAASLKLLAARA</sequence>
<dbReference type="Proteomes" id="UP001169063">
    <property type="component" value="Unassembled WGS sequence"/>
</dbReference>
<feature type="compositionally biased region" description="Basic and acidic residues" evidence="1">
    <location>
        <begin position="1"/>
        <end position="12"/>
    </location>
</feature>
<dbReference type="EMBL" id="JAUKTR010000004">
    <property type="protein sequence ID" value="MDO1559774.1"/>
    <property type="molecule type" value="Genomic_DNA"/>
</dbReference>
<keyword evidence="3" id="KW-1185">Reference proteome</keyword>
<evidence type="ECO:0000256" key="1">
    <source>
        <dbReference type="SAM" id="MobiDB-lite"/>
    </source>
</evidence>
<reference evidence="2" key="1">
    <citation type="submission" date="2023-07" db="EMBL/GenBank/DDBJ databases">
        <title>Brevundimonas soil sp. nov., isolated from the soil of chemical plant.</title>
        <authorList>
            <person name="Wu N."/>
        </authorList>
    </citation>
    <scope>NUCLEOTIDE SEQUENCE</scope>
    <source>
        <strain evidence="2">XZ-24</strain>
    </source>
</reference>
<evidence type="ECO:0000313" key="2">
    <source>
        <dbReference type="EMBL" id="MDO1559774.1"/>
    </source>
</evidence>
<name>A0ABT8SP95_9CAUL</name>
<accession>A0ABT8SP95</accession>
<comment type="caution">
    <text evidence="2">The sequence shown here is derived from an EMBL/GenBank/DDBJ whole genome shotgun (WGS) entry which is preliminary data.</text>
</comment>
<organism evidence="2 3">
    <name type="scientific">Peiella sedimenti</name>
    <dbReference type="NCBI Taxonomy" id="3061083"/>
    <lineage>
        <taxon>Bacteria</taxon>
        <taxon>Pseudomonadati</taxon>
        <taxon>Pseudomonadota</taxon>
        <taxon>Alphaproteobacteria</taxon>
        <taxon>Caulobacterales</taxon>
        <taxon>Caulobacteraceae</taxon>
        <taxon>Peiella</taxon>
    </lineage>
</organism>
<protein>
    <submittedName>
        <fullName evidence="2">Uncharacterized protein</fullName>
    </submittedName>
</protein>
<evidence type="ECO:0000313" key="3">
    <source>
        <dbReference type="Proteomes" id="UP001169063"/>
    </source>
</evidence>
<proteinExistence type="predicted"/>